<feature type="compositionally biased region" description="Acidic residues" evidence="4">
    <location>
        <begin position="571"/>
        <end position="583"/>
    </location>
</feature>
<evidence type="ECO:0000256" key="1">
    <source>
        <dbReference type="ARBA" id="ARBA00023125"/>
    </source>
</evidence>
<dbReference type="SMART" id="SM00857">
    <property type="entry name" value="Resolvase"/>
    <property type="match status" value="1"/>
</dbReference>
<protein>
    <submittedName>
        <fullName evidence="7">DNA invertase Pin-like site-specific DNA recombinase</fullName>
    </submittedName>
</protein>
<keyword evidence="2" id="KW-0233">DNA recombination</keyword>
<proteinExistence type="predicted"/>
<organism evidence="7 8">
    <name type="scientific">Methylobacterium brachiatum</name>
    <dbReference type="NCBI Taxonomy" id="269660"/>
    <lineage>
        <taxon>Bacteria</taxon>
        <taxon>Pseudomonadati</taxon>
        <taxon>Pseudomonadota</taxon>
        <taxon>Alphaproteobacteria</taxon>
        <taxon>Hyphomicrobiales</taxon>
        <taxon>Methylobacteriaceae</taxon>
        <taxon>Methylobacterium</taxon>
    </lineage>
</organism>
<dbReference type="PANTHER" id="PTHR30461">
    <property type="entry name" value="DNA-INVERTASE FROM LAMBDOID PROPHAGE"/>
    <property type="match status" value="1"/>
</dbReference>
<dbReference type="Gene3D" id="3.40.50.1390">
    <property type="entry name" value="Resolvase, N-terminal catalytic domain"/>
    <property type="match status" value="1"/>
</dbReference>
<dbReference type="PANTHER" id="PTHR30461:SF2">
    <property type="entry name" value="SERINE RECOMBINASE PINE-RELATED"/>
    <property type="match status" value="1"/>
</dbReference>
<dbReference type="InterPro" id="IPR036162">
    <property type="entry name" value="Resolvase-like_N_sf"/>
</dbReference>
<accession>A0AAJ1TSK7</accession>
<comment type="caution">
    <text evidence="7">The sequence shown here is derived from an EMBL/GenBank/DDBJ whole genome shotgun (WGS) entry which is preliminary data.</text>
</comment>
<dbReference type="GO" id="GO:0003677">
    <property type="term" value="F:DNA binding"/>
    <property type="evidence" value="ECO:0007669"/>
    <property type="project" value="UniProtKB-KW"/>
</dbReference>
<dbReference type="InterPro" id="IPR011109">
    <property type="entry name" value="DNA_bind_recombinase_dom"/>
</dbReference>
<feature type="region of interest" description="Disordered" evidence="4">
    <location>
        <begin position="544"/>
        <end position="590"/>
    </location>
</feature>
<dbReference type="GO" id="GO:0000150">
    <property type="term" value="F:DNA strand exchange activity"/>
    <property type="evidence" value="ECO:0007669"/>
    <property type="project" value="InterPro"/>
</dbReference>
<dbReference type="InterPro" id="IPR050639">
    <property type="entry name" value="SSR_resolvase"/>
</dbReference>
<dbReference type="PROSITE" id="PS51736">
    <property type="entry name" value="RECOMBINASES_3"/>
    <property type="match status" value="1"/>
</dbReference>
<evidence type="ECO:0000256" key="3">
    <source>
        <dbReference type="SAM" id="Coils"/>
    </source>
</evidence>
<dbReference type="InterPro" id="IPR006119">
    <property type="entry name" value="Resolv_N"/>
</dbReference>
<feature type="domain" description="Recombinase" evidence="6">
    <location>
        <begin position="182"/>
        <end position="300"/>
    </location>
</feature>
<keyword evidence="1" id="KW-0238">DNA-binding</keyword>
<evidence type="ECO:0000259" key="5">
    <source>
        <dbReference type="PROSITE" id="PS51736"/>
    </source>
</evidence>
<dbReference type="Pfam" id="PF00239">
    <property type="entry name" value="Resolvase"/>
    <property type="match status" value="1"/>
</dbReference>
<dbReference type="SUPFAM" id="SSF53041">
    <property type="entry name" value="Resolvase-like"/>
    <property type="match status" value="1"/>
</dbReference>
<feature type="coiled-coil region" evidence="3">
    <location>
        <begin position="418"/>
        <end position="445"/>
    </location>
</feature>
<dbReference type="EMBL" id="JAUSWL010000002">
    <property type="protein sequence ID" value="MDQ0542507.1"/>
    <property type="molecule type" value="Genomic_DNA"/>
</dbReference>
<dbReference type="RefSeq" id="WP_307354624.1">
    <property type="nucleotide sequence ID" value="NZ_JAJALK010000003.1"/>
</dbReference>
<dbReference type="Proteomes" id="UP001223420">
    <property type="component" value="Unassembled WGS sequence"/>
</dbReference>
<evidence type="ECO:0000313" key="8">
    <source>
        <dbReference type="Proteomes" id="UP001223420"/>
    </source>
</evidence>
<dbReference type="PROSITE" id="PS51737">
    <property type="entry name" value="RECOMBINASE_DNA_BIND"/>
    <property type="match status" value="1"/>
</dbReference>
<reference evidence="7" key="1">
    <citation type="submission" date="2023-07" db="EMBL/GenBank/DDBJ databases">
        <title>Genomic Encyclopedia of Type Strains, Phase IV (KMG-IV): sequencing the most valuable type-strain genomes for metagenomic binning, comparative biology and taxonomic classification.</title>
        <authorList>
            <person name="Goeker M."/>
        </authorList>
    </citation>
    <scope>NUCLEOTIDE SEQUENCE</scope>
    <source>
        <strain evidence="7">DSM 19569</strain>
    </source>
</reference>
<gene>
    <name evidence="7" type="ORF">QO001_001425</name>
</gene>
<sequence length="590" mass="65853">MPKAYSYIRFSRPEQMRGDSLRRQVAKANAWAEKRGLVIDETLKDLGVSAFRGANRIKGALGVFHSLVEKGEVPRGSYLIIESLDRFSRKAAREVLPDFLGLINEGIIVVTLIDKQEYSAKRIDDEPMALFGSLMVMQRAHEESKTKAERLSEAWTEKRSQAAGSGRVMTARVPAWLRVVEADGRRRMEFRPATADCPDGRELVRRIFTEAIRGYGRRTIATRLNDAKIPPLQGGKEWHPSYILKVLQSRAAYSEHQSYRFDEAGKRVPTGEPIRDYYPAAVTEAEFIRANGARENRKPAAGGRGPTGVVNLMRGIAYCSCGNRMARVCKGDPKKGAPYLVCADAKRGTCENTRRWPVAWAEDRLLGTTARIDVGKVLATANATEGRRSGPTIADLEGKVADLGTRLLNIMGLVEQGVEEFAGRALVLRREKKDAEAELSAMRRMGARRAYEPSPEQRRALMADLRARLAAATPEERADLRTRLAQEVRGAFDRVTFDPHRITVTYKGVVPHGQGVTTQTVTVAVFSDHPEEMAMLALFELDDDRRPDKPVSGVGRWRAARRPARVVEPSPDPEWEVDEDEPVMDAPRPR</sequence>
<keyword evidence="3" id="KW-0175">Coiled coil</keyword>
<evidence type="ECO:0000313" key="7">
    <source>
        <dbReference type="EMBL" id="MDQ0542507.1"/>
    </source>
</evidence>
<dbReference type="InterPro" id="IPR038109">
    <property type="entry name" value="DNA_bind_recomb_sf"/>
</dbReference>
<dbReference type="Pfam" id="PF07508">
    <property type="entry name" value="Recombinase"/>
    <property type="match status" value="1"/>
</dbReference>
<dbReference type="CDD" id="cd00338">
    <property type="entry name" value="Ser_Recombinase"/>
    <property type="match status" value="1"/>
</dbReference>
<evidence type="ECO:0000256" key="4">
    <source>
        <dbReference type="SAM" id="MobiDB-lite"/>
    </source>
</evidence>
<evidence type="ECO:0000259" key="6">
    <source>
        <dbReference type="PROSITE" id="PS51737"/>
    </source>
</evidence>
<dbReference type="AlphaFoldDB" id="A0AAJ1TSK7"/>
<name>A0AAJ1TSK7_9HYPH</name>
<dbReference type="Gene3D" id="3.90.1750.20">
    <property type="entry name" value="Putative Large Serine Recombinase, Chain B, Domain 2"/>
    <property type="match status" value="1"/>
</dbReference>
<evidence type="ECO:0000256" key="2">
    <source>
        <dbReference type="ARBA" id="ARBA00023172"/>
    </source>
</evidence>
<feature type="domain" description="Resolvase/invertase-type recombinase catalytic" evidence="5">
    <location>
        <begin position="3"/>
        <end position="162"/>
    </location>
</feature>